<evidence type="ECO:0000256" key="3">
    <source>
        <dbReference type="ARBA" id="ARBA00010660"/>
    </source>
</evidence>
<sequence length="807" mass="87303">MPRRKTPQSGAPSTRDSGATPFAAESAFRQSSGGPAGAPHARIDDAGVARTREVGQTVDGMPYNAGKASEYGPDAATPALGQTSKSPSPLARASTVRERNDTPKTGGPAAPGLNAVTGDLSRVRADAEGTPLTTNQGVPVADNQNSLVGGMRGPALLKDFVLREKITHFDHERIPERVVHARGSAAHGYFEAYDALGELTCAAPFAEAGKRTPVFVRFSTVAGERGSKDTARDVRGFAVKFYTDQGNWDLVGNNMPVFFIQDAMKFPDLVHAVKPEPHHAMPQAASAHDTFYDFISLTPESTHMMMWLMSDRAIPRSFRMMQGFGVHTYRFVNASGVSKLVKFHWTPRLGTHSLVWDEAVKIAGADPDFHRRDLWEAIENGAYPEWELGVQIFTEAQADTFSFDVLDPTKIVPEEMIPVTPIGRMVLERNPDNFFAETEQVAFCVANVVPGIDFTNDPLLAGRIHSYVDTQLTRLGGPNFHELPINAPLAPVQNHQRDGMHRQTVHRARVAYDPNSMGGGCPFQAGSGGYIPFPEPVPERGVEMRGKPARFAEHFQQATLFYESQSPAEQRHIIDAYRFELSHVSVPGIRRRMLSMLRNVSEPMAAAIAAGLGMPLPDPMPPAAVAPAAPEVDRSPALSMQAHPGDGGIASRKIAVLVTDGTHAEVVKVVTRTLLAQQADVRLVGEHVGLCAAADGEALDADAALDSHPGFLFDAVVVPPGEPAVDRLCANGHALEFVRHQFRHCKTLLAIGEGRRLLDAAGVMPDDGDTGVRYTATPDPATLETFIAAVAMHRHYGREESAAWRSV</sequence>
<evidence type="ECO:0000256" key="2">
    <source>
        <dbReference type="ARBA" id="ARBA00002974"/>
    </source>
</evidence>
<dbReference type="InterPro" id="IPR024712">
    <property type="entry name" value="Catalase_clade2"/>
</dbReference>
<dbReference type="AlphaFoldDB" id="A0A5E4SQ28"/>
<evidence type="ECO:0000256" key="13">
    <source>
        <dbReference type="PIRSR" id="PIRSR038927-2"/>
    </source>
</evidence>
<feature type="binding site" evidence="14">
    <location>
        <position position="474"/>
    </location>
    <ligand>
        <name>heme</name>
        <dbReference type="ChEBI" id="CHEBI:30413"/>
    </ligand>
</feature>
<dbReference type="PIRSF" id="PIRSF038927">
    <property type="entry name" value="Catalase_clade2"/>
    <property type="match status" value="1"/>
</dbReference>
<proteinExistence type="inferred from homology"/>
<dbReference type="GO" id="GO:0042744">
    <property type="term" value="P:hydrogen peroxide catabolic process"/>
    <property type="evidence" value="ECO:0007669"/>
    <property type="project" value="UniProtKB-UniRule"/>
</dbReference>
<dbReference type="PRINTS" id="PR00067">
    <property type="entry name" value="CATALASE"/>
</dbReference>
<evidence type="ECO:0000313" key="18">
    <source>
        <dbReference type="Proteomes" id="UP000367825"/>
    </source>
</evidence>
<dbReference type="InterPro" id="IPR018028">
    <property type="entry name" value="Catalase"/>
</dbReference>
<dbReference type="InterPro" id="IPR010582">
    <property type="entry name" value="Catalase_immune_responsive"/>
</dbReference>
<dbReference type="PANTHER" id="PTHR42821">
    <property type="entry name" value="CATALASE"/>
    <property type="match status" value="1"/>
</dbReference>
<comment type="cofactor">
    <cofactor evidence="1 11 13">
        <name>heme</name>
        <dbReference type="ChEBI" id="CHEBI:30413"/>
    </cofactor>
</comment>
<dbReference type="SMART" id="SM01060">
    <property type="entry name" value="Catalase"/>
    <property type="match status" value="1"/>
</dbReference>
<feature type="active site" evidence="12">
    <location>
        <position position="253"/>
    </location>
</feature>
<comment type="function">
    <text evidence="2 11">Decomposes hydrogen peroxide into water and oxygen; serves to protect cells from the toxic effects of hydrogen peroxide.</text>
</comment>
<feature type="binding site" evidence="14">
    <location>
        <position position="266"/>
    </location>
    <ligand>
        <name>heme</name>
        <dbReference type="ChEBI" id="CHEBI:30413"/>
    </ligand>
</feature>
<dbReference type="GO" id="GO:0006979">
    <property type="term" value="P:response to oxidative stress"/>
    <property type="evidence" value="ECO:0007669"/>
    <property type="project" value="InterPro"/>
</dbReference>
<feature type="binding site" evidence="14">
    <location>
        <position position="463"/>
    </location>
    <ligand>
        <name>heme</name>
        <dbReference type="ChEBI" id="CHEBI:30413"/>
    </ligand>
</feature>
<protein>
    <recommendedName>
        <fullName evidence="4 11">Catalase</fullName>
        <ecNumber evidence="4 11">1.11.1.6</ecNumber>
    </recommendedName>
</protein>
<feature type="domain" description="Catalase core" evidence="16">
    <location>
        <begin position="133"/>
        <end position="521"/>
    </location>
</feature>
<dbReference type="GO" id="GO:0004096">
    <property type="term" value="F:catalase activity"/>
    <property type="evidence" value="ECO:0007669"/>
    <property type="project" value="UniProtKB-UniRule"/>
</dbReference>
<dbReference type="InterPro" id="IPR024708">
    <property type="entry name" value="Catalase_AS"/>
</dbReference>
<comment type="catalytic activity">
    <reaction evidence="11">
        <text>2 H2O2 = O2 + 2 H2O</text>
        <dbReference type="Rhea" id="RHEA:20309"/>
        <dbReference type="ChEBI" id="CHEBI:15377"/>
        <dbReference type="ChEBI" id="CHEBI:15379"/>
        <dbReference type="ChEBI" id="CHEBI:16240"/>
        <dbReference type="EC" id="1.11.1.6"/>
    </reaction>
</comment>
<dbReference type="EC" id="1.11.1.6" evidence="4 11"/>
<dbReference type="InterPro" id="IPR043156">
    <property type="entry name" value="Catalase_clade2_helical"/>
</dbReference>
<feature type="compositionally biased region" description="Basic and acidic residues" evidence="15">
    <location>
        <begin position="41"/>
        <end position="53"/>
    </location>
</feature>
<evidence type="ECO:0000256" key="4">
    <source>
        <dbReference type="ARBA" id="ARBA00012314"/>
    </source>
</evidence>
<dbReference type="GO" id="GO:0046872">
    <property type="term" value="F:metal ion binding"/>
    <property type="evidence" value="ECO:0007669"/>
    <property type="project" value="UniProtKB-KW"/>
</dbReference>
<dbReference type="Pfam" id="PF00199">
    <property type="entry name" value="Catalase"/>
    <property type="match status" value="1"/>
</dbReference>
<feature type="active site" evidence="12">
    <location>
        <position position="180"/>
    </location>
</feature>
<organism evidence="17 18">
    <name type="scientific">Pandoraea nosoerga</name>
    <dbReference type="NCBI Taxonomy" id="2508296"/>
    <lineage>
        <taxon>Bacteria</taxon>
        <taxon>Pseudomonadati</taxon>
        <taxon>Pseudomonadota</taxon>
        <taxon>Betaproteobacteria</taxon>
        <taxon>Burkholderiales</taxon>
        <taxon>Burkholderiaceae</taxon>
        <taxon>Pandoraea</taxon>
    </lineage>
</organism>
<gene>
    <name evidence="17" type="ORF">PNO31109_00888</name>
</gene>
<evidence type="ECO:0000256" key="8">
    <source>
        <dbReference type="ARBA" id="ARBA00023002"/>
    </source>
</evidence>
<keyword evidence="7 11" id="KW-0479">Metal-binding</keyword>
<keyword evidence="18" id="KW-1185">Reference proteome</keyword>
<dbReference type="OrthoDB" id="9761719at2"/>
<evidence type="ECO:0000256" key="12">
    <source>
        <dbReference type="PIRSR" id="PIRSR038927-1"/>
    </source>
</evidence>
<dbReference type="InterPro" id="IPR041399">
    <property type="entry name" value="Catalase_large_C"/>
</dbReference>
<dbReference type="EMBL" id="CABPSC010000002">
    <property type="protein sequence ID" value="VVD77013.1"/>
    <property type="molecule type" value="Genomic_DNA"/>
</dbReference>
<keyword evidence="8 11" id="KW-0560">Oxidoreductase</keyword>
<keyword evidence="10 11" id="KW-0376">Hydrogen peroxide</keyword>
<comment type="similarity">
    <text evidence="3">Belongs to the catalase family. HPII subfamily.</text>
</comment>
<dbReference type="PROSITE" id="PS00438">
    <property type="entry name" value="CATALASE_2"/>
    <property type="match status" value="1"/>
</dbReference>
<dbReference type="Gene3D" id="2.40.180.10">
    <property type="entry name" value="Catalase core domain"/>
    <property type="match status" value="1"/>
</dbReference>
<dbReference type="FunFam" id="2.40.180.10:FF:000003">
    <property type="entry name" value="Catalase"/>
    <property type="match status" value="1"/>
</dbReference>
<dbReference type="PROSITE" id="PS51402">
    <property type="entry name" value="CATALASE_3"/>
    <property type="match status" value="1"/>
</dbReference>
<evidence type="ECO:0000256" key="10">
    <source>
        <dbReference type="ARBA" id="ARBA00023324"/>
    </source>
</evidence>
<evidence type="ECO:0000256" key="9">
    <source>
        <dbReference type="ARBA" id="ARBA00023004"/>
    </source>
</evidence>
<evidence type="ECO:0000256" key="14">
    <source>
        <dbReference type="PIRSR" id="PIRSR038927-3"/>
    </source>
</evidence>
<dbReference type="Pfam" id="PF06628">
    <property type="entry name" value="Catalase-rel"/>
    <property type="match status" value="1"/>
</dbReference>
<evidence type="ECO:0000256" key="6">
    <source>
        <dbReference type="ARBA" id="ARBA00022617"/>
    </source>
</evidence>
<dbReference type="InterPro" id="IPR029062">
    <property type="entry name" value="Class_I_gatase-like"/>
</dbReference>
<dbReference type="Proteomes" id="UP000367825">
    <property type="component" value="Unassembled WGS sequence"/>
</dbReference>
<reference evidence="17 18" key="1">
    <citation type="submission" date="2019-08" db="EMBL/GenBank/DDBJ databases">
        <authorList>
            <person name="Peeters C."/>
        </authorList>
    </citation>
    <scope>NUCLEOTIDE SEQUENCE [LARGE SCALE GENOMIC DNA]</scope>
    <source>
        <strain evidence="17 18">LMG 31109</strain>
    </source>
</reference>
<evidence type="ECO:0000259" key="16">
    <source>
        <dbReference type="SMART" id="SM01060"/>
    </source>
</evidence>
<accession>A0A5E4SQ28</accession>
<evidence type="ECO:0000313" key="17">
    <source>
        <dbReference type="EMBL" id="VVD77013.1"/>
    </source>
</evidence>
<evidence type="ECO:0000256" key="15">
    <source>
        <dbReference type="SAM" id="MobiDB-lite"/>
    </source>
</evidence>
<evidence type="ECO:0000256" key="1">
    <source>
        <dbReference type="ARBA" id="ARBA00001971"/>
    </source>
</evidence>
<name>A0A5E4SQ28_9BURK</name>
<evidence type="ECO:0000256" key="11">
    <source>
        <dbReference type="PIRNR" id="PIRNR038927"/>
    </source>
</evidence>
<dbReference type="RefSeq" id="WP_150554422.1">
    <property type="nucleotide sequence ID" value="NZ_CABPSC010000002.1"/>
</dbReference>
<keyword evidence="5 11" id="KW-0575">Peroxidase</keyword>
<evidence type="ECO:0000256" key="7">
    <source>
        <dbReference type="ARBA" id="ARBA00022723"/>
    </source>
</evidence>
<dbReference type="GO" id="GO:0005829">
    <property type="term" value="C:cytosol"/>
    <property type="evidence" value="ECO:0007669"/>
    <property type="project" value="TreeGrafter"/>
</dbReference>
<dbReference type="SUPFAM" id="SSF52317">
    <property type="entry name" value="Class I glutamine amidotransferase-like"/>
    <property type="match status" value="1"/>
</dbReference>
<dbReference type="Gene3D" id="1.20.1370.20">
    <property type="match status" value="1"/>
</dbReference>
<keyword evidence="9 11" id="KW-0408">Iron</keyword>
<feature type="binding site" evidence="14">
    <location>
        <position position="217"/>
    </location>
    <ligand>
        <name>heme</name>
        <dbReference type="ChEBI" id="CHEBI:30413"/>
    </ligand>
</feature>
<dbReference type="SUPFAM" id="SSF56634">
    <property type="entry name" value="Heme-dependent catalase-like"/>
    <property type="match status" value="1"/>
</dbReference>
<dbReference type="Pfam" id="PF18011">
    <property type="entry name" value="Catalase_C"/>
    <property type="match status" value="1"/>
</dbReference>
<feature type="binding site" description="axial binding residue" evidence="13">
    <location>
        <position position="467"/>
    </location>
    <ligand>
        <name>heme</name>
        <dbReference type="ChEBI" id="CHEBI:30413"/>
    </ligand>
    <ligandPart>
        <name>Fe</name>
        <dbReference type="ChEBI" id="CHEBI:18248"/>
    </ligandPart>
</feature>
<keyword evidence="6 11" id="KW-0349">Heme</keyword>
<dbReference type="CDD" id="cd03132">
    <property type="entry name" value="GATase1_catalase"/>
    <property type="match status" value="1"/>
</dbReference>
<feature type="compositionally biased region" description="Polar residues" evidence="15">
    <location>
        <begin position="7"/>
        <end position="17"/>
    </location>
</feature>
<dbReference type="InterPro" id="IPR020835">
    <property type="entry name" value="Catalase_sf"/>
</dbReference>
<dbReference type="InterPro" id="IPR011614">
    <property type="entry name" value="Catalase_core"/>
</dbReference>
<evidence type="ECO:0000256" key="5">
    <source>
        <dbReference type="ARBA" id="ARBA00022559"/>
    </source>
</evidence>
<dbReference type="Gene3D" id="3.40.50.880">
    <property type="match status" value="1"/>
</dbReference>
<dbReference type="GO" id="GO:0020037">
    <property type="term" value="F:heme binding"/>
    <property type="evidence" value="ECO:0007669"/>
    <property type="project" value="UniProtKB-UniRule"/>
</dbReference>
<dbReference type="PANTHER" id="PTHR42821:SF1">
    <property type="entry name" value="CATALASE-B"/>
    <property type="match status" value="1"/>
</dbReference>
<feature type="region of interest" description="Disordered" evidence="15">
    <location>
        <begin position="1"/>
        <end position="118"/>
    </location>
</feature>
<feature type="binding site" evidence="14">
    <location>
        <position position="177"/>
    </location>
    <ligand>
        <name>heme</name>
        <dbReference type="ChEBI" id="CHEBI:30413"/>
    </ligand>
</feature>